<dbReference type="GO" id="GO:0000032">
    <property type="term" value="P:cell wall mannoprotein biosynthetic process"/>
    <property type="evidence" value="ECO:0007669"/>
    <property type="project" value="TreeGrafter"/>
</dbReference>
<gene>
    <name evidence="4" type="ORF">P691DRAFT_307678</name>
</gene>
<organism evidence="4 5">
    <name type="scientific">Macrolepiota fuliginosa MF-IS2</name>
    <dbReference type="NCBI Taxonomy" id="1400762"/>
    <lineage>
        <taxon>Eukaryota</taxon>
        <taxon>Fungi</taxon>
        <taxon>Dikarya</taxon>
        <taxon>Basidiomycota</taxon>
        <taxon>Agaricomycotina</taxon>
        <taxon>Agaricomycetes</taxon>
        <taxon>Agaricomycetidae</taxon>
        <taxon>Agaricales</taxon>
        <taxon>Agaricineae</taxon>
        <taxon>Agaricaceae</taxon>
        <taxon>Macrolepiota</taxon>
    </lineage>
</organism>
<dbReference type="PANTHER" id="PTHR31121">
    <property type="entry name" value="ALPHA-1,2 MANNOSYLTRANSFERASE KTR1"/>
    <property type="match status" value="1"/>
</dbReference>
<dbReference type="EMBL" id="MU151053">
    <property type="protein sequence ID" value="KAF9454502.1"/>
    <property type="molecule type" value="Genomic_DNA"/>
</dbReference>
<protein>
    <submittedName>
        <fullName evidence="4">Glycosyltransferase family 15 protein</fullName>
    </submittedName>
</protein>
<evidence type="ECO:0000313" key="5">
    <source>
        <dbReference type="Proteomes" id="UP000807342"/>
    </source>
</evidence>
<dbReference type="InterPro" id="IPR002685">
    <property type="entry name" value="Glyco_trans_15"/>
</dbReference>
<feature type="transmembrane region" description="Helical" evidence="3">
    <location>
        <begin position="14"/>
        <end position="32"/>
    </location>
</feature>
<dbReference type="PANTHER" id="PTHR31121:SF6">
    <property type="entry name" value="ALPHA-1,2 MANNOSYLTRANSFERASE KTR1"/>
    <property type="match status" value="1"/>
</dbReference>
<dbReference type="GO" id="GO:0005794">
    <property type="term" value="C:Golgi apparatus"/>
    <property type="evidence" value="ECO:0007669"/>
    <property type="project" value="TreeGrafter"/>
</dbReference>
<accession>A0A9P5XN28</accession>
<sequence>MAGLSPFASGPRRFIFVILATVVMLHYVLGMLHSDYSRLTNFSSISEKWKLAHERVFNSSASLLPPPFLNDSLPVTTTEITTTTELVEVAAPEPTFVPPPPPKRANATFVFLCRNSDLAGVVSSIRQMEDRFNRNHGYPWVLLNEEPFTEEFKERVRVLTDAPIHFGQIPSEHWYQPDWIDEDRARAGRSRLMAQGIIYAGSVPYRNMCRFNSGFFFKHELLQPYRYYWRPGVQFFCDVTYDPFVFMQENNKVYSFTISLVEWEPTIPTLWSTVKEFVKRYPELLDPNNSLGFLSDNNGVGYNLCHFWSNFEIADMDFWRGEAYQKFFDFLESKGGFYYERWGDAPVHSIAASLFASKDQVHFFRDIGYRHDPFQHCPSGDDWTRGRCSCDPKDSFDYAPNSCLKRFEKLFG</sequence>
<keyword evidence="5" id="KW-1185">Reference proteome</keyword>
<dbReference type="FunFam" id="3.90.550.10:FF:000051">
    <property type="entry name" value="Alpha-1,2-mannosyltransferase (Ktr4)"/>
    <property type="match status" value="1"/>
</dbReference>
<name>A0A9P5XN28_9AGAR</name>
<evidence type="ECO:0000256" key="1">
    <source>
        <dbReference type="ARBA" id="ARBA00007677"/>
    </source>
</evidence>
<dbReference type="AlphaFoldDB" id="A0A9P5XN28"/>
<reference evidence="4" key="1">
    <citation type="submission" date="2020-11" db="EMBL/GenBank/DDBJ databases">
        <authorList>
            <consortium name="DOE Joint Genome Institute"/>
            <person name="Ahrendt S."/>
            <person name="Riley R."/>
            <person name="Andreopoulos W."/>
            <person name="Labutti K."/>
            <person name="Pangilinan J."/>
            <person name="Ruiz-Duenas F.J."/>
            <person name="Barrasa J.M."/>
            <person name="Sanchez-Garcia M."/>
            <person name="Camarero S."/>
            <person name="Miyauchi S."/>
            <person name="Serrano A."/>
            <person name="Linde D."/>
            <person name="Babiker R."/>
            <person name="Drula E."/>
            <person name="Ayuso-Fernandez I."/>
            <person name="Pacheco R."/>
            <person name="Padilla G."/>
            <person name="Ferreira P."/>
            <person name="Barriuso J."/>
            <person name="Kellner H."/>
            <person name="Castanera R."/>
            <person name="Alfaro M."/>
            <person name="Ramirez L."/>
            <person name="Pisabarro A.G."/>
            <person name="Kuo A."/>
            <person name="Tritt A."/>
            <person name="Lipzen A."/>
            <person name="He G."/>
            <person name="Yan M."/>
            <person name="Ng V."/>
            <person name="Cullen D."/>
            <person name="Martin F."/>
            <person name="Rosso M.-N."/>
            <person name="Henrissat B."/>
            <person name="Hibbett D."/>
            <person name="Martinez A.T."/>
            <person name="Grigoriev I.V."/>
        </authorList>
    </citation>
    <scope>NUCLEOTIDE SEQUENCE</scope>
    <source>
        <strain evidence="4">MF-IS2</strain>
    </source>
</reference>
<comment type="caution">
    <text evidence="4">The sequence shown here is derived from an EMBL/GenBank/DDBJ whole genome shotgun (WGS) entry which is preliminary data.</text>
</comment>
<evidence type="ECO:0000256" key="3">
    <source>
        <dbReference type="SAM" id="Phobius"/>
    </source>
</evidence>
<proteinExistence type="inferred from homology"/>
<comment type="similarity">
    <text evidence="1">Belongs to the glycosyltransferase 15 family.</text>
</comment>
<dbReference type="Proteomes" id="UP000807342">
    <property type="component" value="Unassembled WGS sequence"/>
</dbReference>
<evidence type="ECO:0000313" key="4">
    <source>
        <dbReference type="EMBL" id="KAF9454502.1"/>
    </source>
</evidence>
<dbReference type="GO" id="GO:0000026">
    <property type="term" value="F:alpha-1,2-mannosyltransferase activity"/>
    <property type="evidence" value="ECO:0007669"/>
    <property type="project" value="TreeGrafter"/>
</dbReference>
<dbReference type="GO" id="GO:0016020">
    <property type="term" value="C:membrane"/>
    <property type="evidence" value="ECO:0007669"/>
    <property type="project" value="InterPro"/>
</dbReference>
<keyword evidence="2" id="KW-0808">Transferase</keyword>
<keyword evidence="3" id="KW-1133">Transmembrane helix</keyword>
<dbReference type="Gene3D" id="3.90.550.10">
    <property type="entry name" value="Spore Coat Polysaccharide Biosynthesis Protein SpsA, Chain A"/>
    <property type="match status" value="1"/>
</dbReference>
<dbReference type="SUPFAM" id="SSF53448">
    <property type="entry name" value="Nucleotide-diphospho-sugar transferases"/>
    <property type="match status" value="1"/>
</dbReference>
<dbReference type="GO" id="GO:0006487">
    <property type="term" value="P:protein N-linked glycosylation"/>
    <property type="evidence" value="ECO:0007669"/>
    <property type="project" value="TreeGrafter"/>
</dbReference>
<keyword evidence="3" id="KW-0472">Membrane</keyword>
<dbReference type="InterPro" id="IPR029044">
    <property type="entry name" value="Nucleotide-diphossugar_trans"/>
</dbReference>
<keyword evidence="3" id="KW-0812">Transmembrane</keyword>
<dbReference type="OrthoDB" id="439943at2759"/>
<dbReference type="Pfam" id="PF01793">
    <property type="entry name" value="Glyco_transf_15"/>
    <property type="match status" value="1"/>
</dbReference>
<evidence type="ECO:0000256" key="2">
    <source>
        <dbReference type="ARBA" id="ARBA00022679"/>
    </source>
</evidence>